<proteinExistence type="predicted"/>
<reference evidence="1" key="1">
    <citation type="submission" date="2020-07" db="EMBL/GenBank/DDBJ databases">
        <title>Multicomponent nature underlies the extraordinary mechanical properties of spider dragline silk.</title>
        <authorList>
            <person name="Kono N."/>
            <person name="Nakamura H."/>
            <person name="Mori M."/>
            <person name="Yoshida Y."/>
            <person name="Ohtoshi R."/>
            <person name="Malay A.D."/>
            <person name="Moran D.A.P."/>
            <person name="Tomita M."/>
            <person name="Numata K."/>
            <person name="Arakawa K."/>
        </authorList>
    </citation>
    <scope>NUCLEOTIDE SEQUENCE</scope>
</reference>
<dbReference type="AlphaFoldDB" id="A0A8X6F952"/>
<dbReference type="Proteomes" id="UP000887116">
    <property type="component" value="Unassembled WGS sequence"/>
</dbReference>
<dbReference type="Pfam" id="PF05380">
    <property type="entry name" value="Peptidase_A17"/>
    <property type="match status" value="1"/>
</dbReference>
<evidence type="ECO:0000313" key="2">
    <source>
        <dbReference type="Proteomes" id="UP000887116"/>
    </source>
</evidence>
<evidence type="ECO:0000313" key="1">
    <source>
        <dbReference type="EMBL" id="GFQ73777.1"/>
    </source>
</evidence>
<name>A0A8X6F952_TRICU</name>
<dbReference type="InterPro" id="IPR008042">
    <property type="entry name" value="Retrotrans_Pao"/>
</dbReference>
<keyword evidence="2" id="KW-1185">Reference proteome</keyword>
<protein>
    <submittedName>
        <fullName evidence="1">DUF1758 domain-containing protein</fullName>
    </submittedName>
</protein>
<accession>A0A8X6F952</accession>
<organism evidence="1 2">
    <name type="scientific">Trichonephila clavata</name>
    <name type="common">Joro spider</name>
    <name type="synonym">Nephila clavata</name>
    <dbReference type="NCBI Taxonomy" id="2740835"/>
    <lineage>
        <taxon>Eukaryota</taxon>
        <taxon>Metazoa</taxon>
        <taxon>Ecdysozoa</taxon>
        <taxon>Arthropoda</taxon>
        <taxon>Chelicerata</taxon>
        <taxon>Arachnida</taxon>
        <taxon>Araneae</taxon>
        <taxon>Araneomorphae</taxon>
        <taxon>Entelegynae</taxon>
        <taxon>Araneoidea</taxon>
        <taxon>Nephilidae</taxon>
        <taxon>Trichonephila</taxon>
    </lineage>
</organism>
<gene>
    <name evidence="1" type="primary">AVEN_65284_1</name>
    <name evidence="1" type="ORF">TNCT_177701</name>
</gene>
<comment type="caution">
    <text evidence="1">The sequence shown here is derived from an EMBL/GenBank/DDBJ whole genome shotgun (WGS) entry which is preliminary data.</text>
</comment>
<sequence length="250" mass="28892">MLERGIELADNSASERIHVMIGLDYTPEISGERNIRIIKRLIAVDSIFGYLVRIHNVETSRYTRVTFGVKCSPLLLAAVIRLHDEKYVNKYERACEMLNELYVYELINNTSDKTEALELSEDIIHILSEAEMNLRRWATNFTTLHEAWKRVNIDCRETSEESGVPLKILGIILDNVKDNLIIDIKQFEKLNKIVKIKIRVILSACGMLFDPNGIMKPFTIRMKLMLQTMWELGISWDECVPSDIKASFLE</sequence>
<dbReference type="OrthoDB" id="8046383at2759"/>
<dbReference type="EMBL" id="BMAO01001485">
    <property type="protein sequence ID" value="GFQ73777.1"/>
    <property type="molecule type" value="Genomic_DNA"/>
</dbReference>
<dbReference type="PANTHER" id="PTHR47331">
    <property type="entry name" value="PHD-TYPE DOMAIN-CONTAINING PROTEIN"/>
    <property type="match status" value="1"/>
</dbReference>